<dbReference type="AlphaFoldDB" id="A0A0P6XCY3"/>
<keyword evidence="2" id="KW-1133">Transmembrane helix</keyword>
<comment type="caution">
    <text evidence="3">The sequence shown here is derived from an EMBL/GenBank/DDBJ whole genome shotgun (WGS) entry which is preliminary data.</text>
</comment>
<feature type="region of interest" description="Disordered" evidence="1">
    <location>
        <begin position="309"/>
        <end position="335"/>
    </location>
</feature>
<keyword evidence="2" id="KW-0472">Membrane</keyword>
<dbReference type="STRING" id="229920.ADM99_06750"/>
<accession>A0A0P6XCY3</accession>
<keyword evidence="2" id="KW-0812">Transmembrane</keyword>
<dbReference type="Proteomes" id="UP000050430">
    <property type="component" value="Unassembled WGS sequence"/>
</dbReference>
<evidence type="ECO:0000256" key="1">
    <source>
        <dbReference type="SAM" id="MobiDB-lite"/>
    </source>
</evidence>
<feature type="compositionally biased region" description="Polar residues" evidence="1">
    <location>
        <begin position="313"/>
        <end position="328"/>
    </location>
</feature>
<name>A0A0P6XCY3_9CHLR</name>
<proteinExistence type="predicted"/>
<evidence type="ECO:0000256" key="2">
    <source>
        <dbReference type="SAM" id="Phobius"/>
    </source>
</evidence>
<evidence type="ECO:0000313" key="3">
    <source>
        <dbReference type="EMBL" id="KPL72768.1"/>
    </source>
</evidence>
<reference evidence="3 4" key="1">
    <citation type="submission" date="2015-07" db="EMBL/GenBank/DDBJ databases">
        <title>Genome sequence of Leptolinea tardivitalis DSM 16556.</title>
        <authorList>
            <person name="Hemp J."/>
            <person name="Ward L.M."/>
            <person name="Pace L.A."/>
            <person name="Fischer W.W."/>
        </authorList>
    </citation>
    <scope>NUCLEOTIDE SEQUENCE [LARGE SCALE GENOMIC DNA]</scope>
    <source>
        <strain evidence="3 4">YMTK-2</strain>
    </source>
</reference>
<evidence type="ECO:0000313" key="4">
    <source>
        <dbReference type="Proteomes" id="UP000050430"/>
    </source>
</evidence>
<feature type="transmembrane region" description="Helical" evidence="2">
    <location>
        <begin position="21"/>
        <end position="46"/>
    </location>
</feature>
<organism evidence="3 4">
    <name type="scientific">Leptolinea tardivitalis</name>
    <dbReference type="NCBI Taxonomy" id="229920"/>
    <lineage>
        <taxon>Bacteria</taxon>
        <taxon>Bacillati</taxon>
        <taxon>Chloroflexota</taxon>
        <taxon>Anaerolineae</taxon>
        <taxon>Anaerolineales</taxon>
        <taxon>Anaerolineaceae</taxon>
        <taxon>Leptolinea</taxon>
    </lineage>
</organism>
<dbReference type="OrthoDB" id="150591at2"/>
<protein>
    <submittedName>
        <fullName evidence="3">Uncharacterized protein</fullName>
    </submittedName>
</protein>
<sequence length="444" mass="50346">MNKKYLQNFYNQYKVFDFLHTIRQCGIISFWIFLSVLFTTSSSLLVQEYPGKVRQYTHTIEFDYVNWTFDAFWQKFLQSSIRLEDYLPEKQPSGIVREYLRSVRQISQLESQINVIYADPKITDKVAAAKSYQLQLDQFNAYKKQLAPYAESTLQSQISTILSENGLTLIGQPIPPVLYHSTPLPMALIVSPRNKIQQDANISLLADMTAGDMAALEDEVMKNLNVSALVVPIGGVGIYPTMVMSTSDLSFLAETVAHEWTHNFLTLRPLGINYETNSDLRTINETTASIVGTEIGKQVLKRYYPDLLPPESEISTQDTTSDTSNPQATEPEPFNFRREMHTTRVQVDKLLAENKIDAAETYMEQRRQFFWDNGYMIRRLNQAYFAFYGAYADTPGGAAGTDPVGPMVRALRKQSSSLAAFLNQISMVTSFDQLTRMVDNPPAG</sequence>
<keyword evidence="4" id="KW-1185">Reference proteome</keyword>
<dbReference type="EMBL" id="LGCK01000007">
    <property type="protein sequence ID" value="KPL72768.1"/>
    <property type="molecule type" value="Genomic_DNA"/>
</dbReference>
<gene>
    <name evidence="3" type="ORF">ADM99_06750</name>
</gene>
<dbReference type="RefSeq" id="WP_062421127.1">
    <property type="nucleotide sequence ID" value="NZ_BBYA01000008.1"/>
</dbReference>